<dbReference type="SUPFAM" id="SSF51419">
    <property type="entry name" value="PLP-binding barrel"/>
    <property type="match status" value="1"/>
</dbReference>
<accession>A0ABS7R0G1</accession>
<dbReference type="RefSeq" id="WP_222981818.1">
    <property type="nucleotide sequence ID" value="NZ_JAINVZ010000032.1"/>
</dbReference>
<evidence type="ECO:0000313" key="6">
    <source>
        <dbReference type="Proteomes" id="UP001198565"/>
    </source>
</evidence>
<comment type="caution">
    <text evidence="5">The sequence shown here is derived from an EMBL/GenBank/DDBJ whole genome shotgun (WGS) entry which is preliminary data.</text>
</comment>
<evidence type="ECO:0000256" key="1">
    <source>
        <dbReference type="ARBA" id="ARBA00001933"/>
    </source>
</evidence>
<dbReference type="Gene3D" id="2.40.37.10">
    <property type="entry name" value="Lyase, Ornithine Decarboxylase, Chain A, domain 1"/>
    <property type="match status" value="1"/>
</dbReference>
<evidence type="ECO:0000313" key="5">
    <source>
        <dbReference type="EMBL" id="MBY8888954.1"/>
    </source>
</evidence>
<evidence type="ECO:0000256" key="3">
    <source>
        <dbReference type="SAM" id="MobiDB-lite"/>
    </source>
</evidence>
<dbReference type="PANTHER" id="PTHR43727">
    <property type="entry name" value="DIAMINOPIMELATE DECARBOXYLASE"/>
    <property type="match status" value="1"/>
</dbReference>
<dbReference type="InterPro" id="IPR029066">
    <property type="entry name" value="PLP-binding_barrel"/>
</dbReference>
<dbReference type="Pfam" id="PF02784">
    <property type="entry name" value="Orn_Arg_deC_N"/>
    <property type="match status" value="1"/>
</dbReference>
<organism evidence="5 6">
    <name type="scientific">Streptantibioticus parmotrematis</name>
    <dbReference type="NCBI Taxonomy" id="2873249"/>
    <lineage>
        <taxon>Bacteria</taxon>
        <taxon>Bacillati</taxon>
        <taxon>Actinomycetota</taxon>
        <taxon>Actinomycetes</taxon>
        <taxon>Kitasatosporales</taxon>
        <taxon>Streptomycetaceae</taxon>
        <taxon>Streptantibioticus</taxon>
    </lineage>
</organism>
<dbReference type="EMBL" id="JAINVZ010000032">
    <property type="protein sequence ID" value="MBY8888954.1"/>
    <property type="molecule type" value="Genomic_DNA"/>
</dbReference>
<proteinExistence type="predicted"/>
<evidence type="ECO:0000256" key="2">
    <source>
        <dbReference type="ARBA" id="ARBA00022898"/>
    </source>
</evidence>
<evidence type="ECO:0000259" key="4">
    <source>
        <dbReference type="Pfam" id="PF02784"/>
    </source>
</evidence>
<feature type="region of interest" description="Disordered" evidence="3">
    <location>
        <begin position="143"/>
        <end position="163"/>
    </location>
</feature>
<sequence>MSRIRRSLPFAADGWYRRASRGSPTDYFAIAGIRHECRARPPSVSSAISWTRVSSLAELRTALRAGADPDDIIFLGPGKSPEEIAACVVAGVHVIVAESFEEIADIDAAARVHDRAQCVPLRGNPTRLPSRARLATGKAAAVRRGRKPLAARHPRTRPSHPRGVVGVHAYLGTRILDPRAVIDNTRYILDLADRVHEATNCPETVGTGGGLGVPYFDNESEIVPDLLTKEVNPPLTAFCAGHPHTRLILEAAPLPHSGACGTYLVAVRSVKRSQGKNFAVTGGGTHQHMATVGIGAVIRRNYPVRLLGRAADPVTVAHTTPAVVRPSRR</sequence>
<protein>
    <recommendedName>
        <fullName evidence="4">Orn/DAP/Arg decarboxylase 2 N-terminal domain-containing protein</fullName>
    </recommendedName>
</protein>
<keyword evidence="2" id="KW-0663">Pyridoxal phosphate</keyword>
<dbReference type="Gene3D" id="3.20.20.10">
    <property type="entry name" value="Alanine racemase"/>
    <property type="match status" value="1"/>
</dbReference>
<dbReference type="InterPro" id="IPR022644">
    <property type="entry name" value="De-COase2_N"/>
</dbReference>
<feature type="compositionally biased region" description="Basic residues" evidence="3">
    <location>
        <begin position="143"/>
        <end position="160"/>
    </location>
</feature>
<name>A0ABS7R0G1_9ACTN</name>
<gene>
    <name evidence="5" type="ORF">K7472_29510</name>
</gene>
<reference evidence="5 6" key="1">
    <citation type="submission" date="2021-08" db="EMBL/GenBank/DDBJ databases">
        <title>Streptomyces sp. PTM05 isolated from lichen.</title>
        <authorList>
            <person name="Somphong A."/>
            <person name="Phongsopitanun W."/>
            <person name="Tanasupawat S."/>
        </authorList>
    </citation>
    <scope>NUCLEOTIDE SEQUENCE [LARGE SCALE GENOMIC DNA]</scope>
    <source>
        <strain evidence="5 6">Ptm05</strain>
    </source>
</reference>
<dbReference type="InterPro" id="IPR009006">
    <property type="entry name" value="Ala_racemase/Decarboxylase_C"/>
</dbReference>
<dbReference type="PANTHER" id="PTHR43727:SF2">
    <property type="entry name" value="GROUP IV DECARBOXYLASE"/>
    <property type="match status" value="1"/>
</dbReference>
<keyword evidence="6" id="KW-1185">Reference proteome</keyword>
<comment type="cofactor">
    <cofactor evidence="1">
        <name>pyridoxal 5'-phosphate</name>
        <dbReference type="ChEBI" id="CHEBI:597326"/>
    </cofactor>
</comment>
<feature type="domain" description="Orn/DAP/Arg decarboxylase 2 N-terminal" evidence="4">
    <location>
        <begin position="53"/>
        <end position="250"/>
    </location>
</feature>
<dbReference type="Proteomes" id="UP001198565">
    <property type="component" value="Unassembled WGS sequence"/>
</dbReference>